<organism evidence="2 3">
    <name type="scientific">Enterococcus mundtii</name>
    <dbReference type="NCBI Taxonomy" id="53346"/>
    <lineage>
        <taxon>Bacteria</taxon>
        <taxon>Bacillati</taxon>
        <taxon>Bacillota</taxon>
        <taxon>Bacilli</taxon>
        <taxon>Lactobacillales</taxon>
        <taxon>Enterococcaceae</taxon>
        <taxon>Enterococcus</taxon>
    </lineage>
</organism>
<feature type="transmembrane region" description="Helical" evidence="1">
    <location>
        <begin position="213"/>
        <end position="233"/>
    </location>
</feature>
<dbReference type="RefSeq" id="WP_181055369.1">
    <property type="nucleotide sequence ID" value="NZ_PUAP01000038.1"/>
</dbReference>
<feature type="transmembrane region" description="Helical" evidence="1">
    <location>
        <begin position="184"/>
        <end position="201"/>
    </location>
</feature>
<keyword evidence="1" id="KW-0472">Membrane</keyword>
<protein>
    <submittedName>
        <fullName evidence="2">Uncharacterized protein</fullName>
    </submittedName>
</protein>
<evidence type="ECO:0000313" key="3">
    <source>
        <dbReference type="Proteomes" id="UP000237934"/>
    </source>
</evidence>
<evidence type="ECO:0000313" key="2">
    <source>
        <dbReference type="EMBL" id="PQF21924.1"/>
    </source>
</evidence>
<keyword evidence="1" id="KW-1133">Transmembrane helix</keyword>
<accession>A0A2S7RQR2</accession>
<reference evidence="2 3" key="1">
    <citation type="journal article" date="2018" name="Pathog. Dis.">
        <title>Whole-genome sequencing based characterization of antimicrobial resistance in Enterococcus.</title>
        <authorList>
            <person name="Tyson G."/>
        </authorList>
    </citation>
    <scope>NUCLEOTIDE SEQUENCE [LARGE SCALE GENOMIC DNA]</scope>
    <source>
        <strain evidence="2 3">CVM N55263</strain>
    </source>
</reference>
<sequence length="238" mass="27632">QLYGLYLKTADDKRFMKRIARSPYNESVKNMDDLISFNGCLLFASSKKIVCAPDQYLMKRFNEVGAEAIGELTQNDYNYLCLSGNYQLILETLLLKWFKTVYLSTGLNISKEITIQIEEKVRLNSIYTNTENIIVFSKYESITTLYSKLAKYFFPKEIMDLINEQNKMSNSYSDYLKQDRLNNISTKFTVMSLILSLLFSYEPILNTLNAIGYDGNVLLIYVIFNLIISLILVKNYKK</sequence>
<proteinExistence type="predicted"/>
<keyword evidence="1" id="KW-0812">Transmembrane</keyword>
<comment type="caution">
    <text evidence="2">The sequence shown here is derived from an EMBL/GenBank/DDBJ whole genome shotgun (WGS) entry which is preliminary data.</text>
</comment>
<feature type="non-terminal residue" evidence="2">
    <location>
        <position position="1"/>
    </location>
</feature>
<gene>
    <name evidence="2" type="ORF">CUS89_12515</name>
</gene>
<evidence type="ECO:0000256" key="1">
    <source>
        <dbReference type="SAM" id="Phobius"/>
    </source>
</evidence>
<dbReference type="AlphaFoldDB" id="A0A2S7RQR2"/>
<dbReference type="Proteomes" id="UP000237934">
    <property type="component" value="Unassembled WGS sequence"/>
</dbReference>
<name>A0A2S7RQR2_ENTMU</name>
<dbReference type="EMBL" id="PUAP01000038">
    <property type="protein sequence ID" value="PQF21924.1"/>
    <property type="molecule type" value="Genomic_DNA"/>
</dbReference>